<sequence length="212" mass="24473">MKRRVCDFIYPVGVLALGFLFGQQLGRFTGFEYSRPVKNSTIEDPSRYLFDKVKVFCWVATMSQNHKRKAYFQMNEYDWFLKADDDTYFHMPNLRHFLMSYPSNKPLAFGHQYSKNKMIYHSGGAGYVLSKGAVARLGSEGFNHNPVCDQMIGAEDLYVGKCLMALNASILDGADENGCHLYDFRLLPIGIWDMIDYFLPPWFHQTSKTKPK</sequence>
<keyword evidence="5" id="KW-0328">Glycosyltransferase</keyword>
<organism evidence="13 14">
    <name type="scientific">Teladorsagia circumcincta</name>
    <name type="common">Brown stomach worm</name>
    <name type="synonym">Ostertagia circumcincta</name>
    <dbReference type="NCBI Taxonomy" id="45464"/>
    <lineage>
        <taxon>Eukaryota</taxon>
        <taxon>Metazoa</taxon>
        <taxon>Ecdysozoa</taxon>
        <taxon>Nematoda</taxon>
        <taxon>Chromadorea</taxon>
        <taxon>Rhabditida</taxon>
        <taxon>Rhabditina</taxon>
        <taxon>Rhabditomorpha</taxon>
        <taxon>Strongyloidea</taxon>
        <taxon>Trichostrongylidae</taxon>
        <taxon>Teladorsagia</taxon>
    </lineage>
</organism>
<comment type="pathway">
    <text evidence="2">Protein modification; protein glycosylation.</text>
</comment>
<keyword evidence="14" id="KW-1185">Reference proteome</keyword>
<evidence type="ECO:0000256" key="6">
    <source>
        <dbReference type="ARBA" id="ARBA00022679"/>
    </source>
</evidence>
<evidence type="ECO:0000313" key="14">
    <source>
        <dbReference type="Proteomes" id="UP000230423"/>
    </source>
</evidence>
<evidence type="ECO:0000259" key="12">
    <source>
        <dbReference type="Pfam" id="PF02434"/>
    </source>
</evidence>
<evidence type="ECO:0000256" key="7">
    <source>
        <dbReference type="ARBA" id="ARBA00022692"/>
    </source>
</evidence>
<dbReference type="OrthoDB" id="414175at2759"/>
<dbReference type="EC" id="2.4.1.122" evidence="4"/>
<evidence type="ECO:0000256" key="8">
    <source>
        <dbReference type="ARBA" id="ARBA00022741"/>
    </source>
</evidence>
<accession>A0A2G9TUM1</accession>
<evidence type="ECO:0000256" key="2">
    <source>
        <dbReference type="ARBA" id="ARBA00004922"/>
    </source>
</evidence>
<evidence type="ECO:0000256" key="3">
    <source>
        <dbReference type="ARBA" id="ARBA00006462"/>
    </source>
</evidence>
<feature type="non-terminal residue" evidence="13">
    <location>
        <position position="212"/>
    </location>
</feature>
<dbReference type="Gene3D" id="3.90.550.50">
    <property type="match status" value="1"/>
</dbReference>
<evidence type="ECO:0000313" key="13">
    <source>
        <dbReference type="EMBL" id="PIO61713.1"/>
    </source>
</evidence>
<dbReference type="GO" id="GO:0016020">
    <property type="term" value="C:membrane"/>
    <property type="evidence" value="ECO:0007669"/>
    <property type="project" value="UniProtKB-SubCell"/>
</dbReference>
<keyword evidence="10" id="KW-1133">Transmembrane helix</keyword>
<keyword evidence="9" id="KW-0735">Signal-anchor</keyword>
<dbReference type="Pfam" id="PF02434">
    <property type="entry name" value="Fringe"/>
    <property type="match status" value="1"/>
</dbReference>
<dbReference type="PANTHER" id="PTHR23033:SF14">
    <property type="entry name" value="GLYCOPROTEIN-N-ACETYLGALACTOSAMINE 3-BETA-GALACTOSYLTRANSFERASE 1-RELATED"/>
    <property type="match status" value="1"/>
</dbReference>
<evidence type="ECO:0000256" key="11">
    <source>
        <dbReference type="ARBA" id="ARBA00023136"/>
    </source>
</evidence>
<dbReference type="InterPro" id="IPR003378">
    <property type="entry name" value="Fringe-like_glycosylTrfase"/>
</dbReference>
<dbReference type="InterPro" id="IPR026050">
    <property type="entry name" value="C1GALT1/C1GALT1_chp1"/>
</dbReference>
<comment type="similarity">
    <text evidence="3">Belongs to the glycosyltransferase 31 family. Beta3-Gal-T subfamily.</text>
</comment>
<keyword evidence="6" id="KW-0808">Transferase</keyword>
<evidence type="ECO:0000256" key="9">
    <source>
        <dbReference type="ARBA" id="ARBA00022968"/>
    </source>
</evidence>
<dbReference type="EMBL" id="KZ353135">
    <property type="protein sequence ID" value="PIO61713.1"/>
    <property type="molecule type" value="Genomic_DNA"/>
</dbReference>
<dbReference type="AlphaFoldDB" id="A0A2G9TUM1"/>
<feature type="domain" description="Fringe-like glycosyltransferase" evidence="12">
    <location>
        <begin position="70"/>
        <end position="169"/>
    </location>
</feature>
<comment type="subcellular location">
    <subcellularLocation>
        <location evidence="1">Membrane</location>
        <topology evidence="1">Single-pass type II membrane protein</topology>
    </subcellularLocation>
</comment>
<evidence type="ECO:0000256" key="10">
    <source>
        <dbReference type="ARBA" id="ARBA00022989"/>
    </source>
</evidence>
<keyword evidence="11" id="KW-0472">Membrane</keyword>
<name>A0A2G9TUM1_TELCI</name>
<dbReference type="GO" id="GO:0016263">
    <property type="term" value="F:glycoprotein-N-acetylgalactosamine 3-beta-galactosyltransferase activity"/>
    <property type="evidence" value="ECO:0007669"/>
    <property type="project" value="UniProtKB-EC"/>
</dbReference>
<protein>
    <recommendedName>
        <fullName evidence="4">N-acetylgalactosaminide beta-1,3-galactosyltransferase</fullName>
        <ecNumber evidence="4">2.4.1.122</ecNumber>
    </recommendedName>
</protein>
<reference evidence="13 14" key="1">
    <citation type="submission" date="2015-09" db="EMBL/GenBank/DDBJ databases">
        <title>Draft genome of the parasitic nematode Teladorsagia circumcincta isolate WARC Sus (inbred).</title>
        <authorList>
            <person name="Mitreva M."/>
        </authorList>
    </citation>
    <scope>NUCLEOTIDE SEQUENCE [LARGE SCALE GENOMIC DNA]</scope>
    <source>
        <strain evidence="13 14">S</strain>
    </source>
</reference>
<dbReference type="PANTHER" id="PTHR23033">
    <property type="entry name" value="BETA1,3-GALACTOSYLTRANSFERASE"/>
    <property type="match status" value="1"/>
</dbReference>
<keyword evidence="8" id="KW-0547">Nucleotide-binding</keyword>
<dbReference type="Proteomes" id="UP000230423">
    <property type="component" value="Unassembled WGS sequence"/>
</dbReference>
<gene>
    <name evidence="13" type="ORF">TELCIR_16754</name>
</gene>
<proteinExistence type="inferred from homology"/>
<evidence type="ECO:0000256" key="5">
    <source>
        <dbReference type="ARBA" id="ARBA00022676"/>
    </source>
</evidence>
<evidence type="ECO:0000256" key="1">
    <source>
        <dbReference type="ARBA" id="ARBA00004606"/>
    </source>
</evidence>
<evidence type="ECO:0000256" key="4">
    <source>
        <dbReference type="ARBA" id="ARBA00012557"/>
    </source>
</evidence>
<keyword evidence="7" id="KW-0812">Transmembrane</keyword>
<dbReference type="GO" id="GO:0000166">
    <property type="term" value="F:nucleotide binding"/>
    <property type="evidence" value="ECO:0007669"/>
    <property type="project" value="UniProtKB-KW"/>
</dbReference>